<dbReference type="Proteomes" id="UP001162501">
    <property type="component" value="Chromosome 25"/>
</dbReference>
<dbReference type="EMBL" id="OX596109">
    <property type="protein sequence ID" value="CAN0264927.1"/>
    <property type="molecule type" value="Genomic_DNA"/>
</dbReference>
<gene>
    <name evidence="1" type="ORF">MRATA1EN22A_LOCUS14567</name>
</gene>
<reference evidence="1" key="1">
    <citation type="submission" date="2023-05" db="EMBL/GenBank/DDBJ databases">
        <authorList>
            <consortium name="ELIXIR-Norway"/>
        </authorList>
    </citation>
    <scope>NUCLEOTIDE SEQUENCE</scope>
</reference>
<organism evidence="1 2">
    <name type="scientific">Rangifer tarandus platyrhynchus</name>
    <name type="common">Svalbard reindeer</name>
    <dbReference type="NCBI Taxonomy" id="3082113"/>
    <lineage>
        <taxon>Eukaryota</taxon>
        <taxon>Metazoa</taxon>
        <taxon>Chordata</taxon>
        <taxon>Craniata</taxon>
        <taxon>Vertebrata</taxon>
        <taxon>Euteleostomi</taxon>
        <taxon>Mammalia</taxon>
        <taxon>Eutheria</taxon>
        <taxon>Laurasiatheria</taxon>
        <taxon>Artiodactyla</taxon>
        <taxon>Ruminantia</taxon>
        <taxon>Pecora</taxon>
        <taxon>Cervidae</taxon>
        <taxon>Odocoileinae</taxon>
        <taxon>Rangifer</taxon>
    </lineage>
</organism>
<sequence length="148" mass="15626">MESSEEVAHHTLCEVQEDTPSPLVSRPFSQGDGVSSTEPAPGWKEADVHHYSEWSLKGERRQFRCTEDKCAEPGVLLTSLSGDEGRKVESLQTQGAPGPYLPPAPPGMFRSASAAPRSVSAVGAAAAPQAPERVGLLHSLGTRPSAVP</sequence>
<reference evidence="1" key="2">
    <citation type="submission" date="2025-03" db="EMBL/GenBank/DDBJ databases">
        <authorList>
            <consortium name="ELIXIR-Norway"/>
            <consortium name="Elixir Norway"/>
        </authorList>
    </citation>
    <scope>NUCLEOTIDE SEQUENCE</scope>
</reference>
<proteinExistence type="predicted"/>
<accession>A0AC59Z6K3</accession>
<evidence type="ECO:0000313" key="2">
    <source>
        <dbReference type="Proteomes" id="UP001162501"/>
    </source>
</evidence>
<evidence type="ECO:0000313" key="1">
    <source>
        <dbReference type="EMBL" id="CAN0264927.1"/>
    </source>
</evidence>
<name>A0AC59Z6K3_RANTA</name>
<protein>
    <submittedName>
        <fullName evidence="1">Uncharacterized protein</fullName>
    </submittedName>
</protein>